<dbReference type="KEGG" id="snan:I6N98_17960"/>
<dbReference type="PROSITE" id="PS51257">
    <property type="entry name" value="PROKAR_LIPOPROTEIN"/>
    <property type="match status" value="1"/>
</dbReference>
<sequence>MRVGAILALAILLAACQMNQTKSAAVATTPGEVLASLRDNPEAELSEKEGWTVAVLPNEAGRTVWSFPPEEHEAYPAMVKQTVVVENGSEFAETSAQCSGSQSVCNALLGEFHRSIAD</sequence>
<keyword evidence="3" id="KW-1185">Reference proteome</keyword>
<feature type="chain" id="PRO_5033007889" description="Lipoprotein" evidence="1">
    <location>
        <begin position="25"/>
        <end position="118"/>
    </location>
</feature>
<evidence type="ECO:0000256" key="1">
    <source>
        <dbReference type="SAM" id="SignalP"/>
    </source>
</evidence>
<dbReference type="EMBL" id="CP066167">
    <property type="protein sequence ID" value="QQD18196.1"/>
    <property type="molecule type" value="Genomic_DNA"/>
</dbReference>
<dbReference type="RefSeq" id="WP_198569694.1">
    <property type="nucleotide sequence ID" value="NZ_CP066167.1"/>
</dbReference>
<accession>A0A7T4R0J9</accession>
<protein>
    <recommendedName>
        <fullName evidence="4">Lipoprotein</fullName>
    </recommendedName>
</protein>
<dbReference type="Proteomes" id="UP000596063">
    <property type="component" value="Chromosome"/>
</dbReference>
<organism evidence="2 3">
    <name type="scientific">Spongiibacter nanhainus</name>
    <dbReference type="NCBI Taxonomy" id="2794344"/>
    <lineage>
        <taxon>Bacteria</taxon>
        <taxon>Pseudomonadati</taxon>
        <taxon>Pseudomonadota</taxon>
        <taxon>Gammaproteobacteria</taxon>
        <taxon>Cellvibrionales</taxon>
        <taxon>Spongiibacteraceae</taxon>
        <taxon>Spongiibacter</taxon>
    </lineage>
</organism>
<evidence type="ECO:0008006" key="4">
    <source>
        <dbReference type="Google" id="ProtNLM"/>
    </source>
</evidence>
<evidence type="ECO:0000313" key="3">
    <source>
        <dbReference type="Proteomes" id="UP000596063"/>
    </source>
</evidence>
<name>A0A7T4R0J9_9GAMM</name>
<proteinExistence type="predicted"/>
<feature type="signal peptide" evidence="1">
    <location>
        <begin position="1"/>
        <end position="24"/>
    </location>
</feature>
<gene>
    <name evidence="2" type="ORF">I6N98_17960</name>
</gene>
<reference evidence="2 3" key="1">
    <citation type="submission" date="2020-12" db="EMBL/GenBank/DDBJ databases">
        <authorList>
            <person name="Shan Y."/>
        </authorList>
    </citation>
    <scope>NUCLEOTIDE SEQUENCE [LARGE SCALE GENOMIC DNA]</scope>
    <source>
        <strain evidence="3">csc3.9</strain>
    </source>
</reference>
<dbReference type="AlphaFoldDB" id="A0A7T4R0J9"/>
<evidence type="ECO:0000313" key="2">
    <source>
        <dbReference type="EMBL" id="QQD18196.1"/>
    </source>
</evidence>
<keyword evidence="1" id="KW-0732">Signal</keyword>